<keyword evidence="3" id="KW-1185">Reference proteome</keyword>
<protein>
    <submittedName>
        <fullName evidence="2">Thioredoxin family protein</fullName>
    </submittedName>
</protein>
<evidence type="ECO:0000313" key="2">
    <source>
        <dbReference type="EMBL" id="MCJ0972669.1"/>
    </source>
</evidence>
<feature type="domain" description="Thioredoxin" evidence="1">
    <location>
        <begin position="16"/>
        <end position="99"/>
    </location>
</feature>
<reference evidence="2" key="1">
    <citation type="submission" date="2022-03" db="EMBL/GenBank/DDBJ databases">
        <title>Pseudomonas marianensis sp. nov., a marine bacterium isolated from deep-sea sediments of the Mariana Trench.</title>
        <authorList>
            <person name="Wei Y."/>
        </authorList>
    </citation>
    <scope>NUCLEOTIDE SEQUENCE</scope>
    <source>
        <strain evidence="2">PS1</strain>
    </source>
</reference>
<dbReference type="InterPro" id="IPR036249">
    <property type="entry name" value="Thioredoxin-like_sf"/>
</dbReference>
<dbReference type="InterPro" id="IPR013766">
    <property type="entry name" value="Thioredoxin_domain"/>
</dbReference>
<proteinExistence type="predicted"/>
<evidence type="ECO:0000313" key="3">
    <source>
        <dbReference type="Proteomes" id="UP001139682"/>
    </source>
</evidence>
<evidence type="ECO:0000259" key="1">
    <source>
        <dbReference type="Pfam" id="PF00085"/>
    </source>
</evidence>
<gene>
    <name evidence="2" type="ORF">MST27_04725</name>
</gene>
<dbReference type="CDD" id="cd02947">
    <property type="entry name" value="TRX_family"/>
    <property type="match status" value="1"/>
</dbReference>
<dbReference type="Gene3D" id="3.40.30.10">
    <property type="entry name" value="Glutaredoxin"/>
    <property type="match status" value="1"/>
</dbReference>
<dbReference type="RefSeq" id="WP_243604852.1">
    <property type="nucleotide sequence ID" value="NZ_JALGRD010000002.1"/>
</dbReference>
<organism evidence="2 3">
    <name type="scientific">Stutzerimonas marianensis</name>
    <dbReference type="NCBI Taxonomy" id="2929513"/>
    <lineage>
        <taxon>Bacteria</taxon>
        <taxon>Pseudomonadati</taxon>
        <taxon>Pseudomonadota</taxon>
        <taxon>Gammaproteobacteria</taxon>
        <taxon>Pseudomonadales</taxon>
        <taxon>Pseudomonadaceae</taxon>
        <taxon>Stutzerimonas</taxon>
    </lineage>
</organism>
<accession>A0A9X1W3P5</accession>
<dbReference type="SUPFAM" id="SSF52833">
    <property type="entry name" value="Thioredoxin-like"/>
    <property type="match status" value="1"/>
</dbReference>
<dbReference type="EMBL" id="JALGRD010000002">
    <property type="protein sequence ID" value="MCJ0972669.1"/>
    <property type="molecule type" value="Genomic_DNA"/>
</dbReference>
<dbReference type="AlphaFoldDB" id="A0A9X1W3P5"/>
<comment type="caution">
    <text evidence="2">The sequence shown here is derived from an EMBL/GenBank/DDBJ whole genome shotgun (WGS) entry which is preliminary data.</text>
</comment>
<name>A0A9X1W3P5_9GAMM</name>
<sequence length="110" mass="12114">MQMTERYSASAPTRAEVDALDGVTLLEFGTDWCGHCRAAQAPLASVLAGHELRHLKIEDGPGRPLGRSFRVKLWPTLILMRQGEELGRVVRPTHEQPIEELLGLGAITSE</sequence>
<dbReference type="Proteomes" id="UP001139682">
    <property type="component" value="Unassembled WGS sequence"/>
</dbReference>
<dbReference type="Pfam" id="PF00085">
    <property type="entry name" value="Thioredoxin"/>
    <property type="match status" value="1"/>
</dbReference>